<feature type="signal peptide" evidence="1">
    <location>
        <begin position="1"/>
        <end position="20"/>
    </location>
</feature>
<dbReference type="OrthoDB" id="1341756at2"/>
<feature type="chain" id="PRO_5026914829" description="Lipoprotein" evidence="1">
    <location>
        <begin position="21"/>
        <end position="207"/>
    </location>
</feature>
<keyword evidence="3" id="KW-1185">Reference proteome</keyword>
<comment type="caution">
    <text evidence="2">The sequence shown here is derived from an EMBL/GenBank/DDBJ whole genome shotgun (WGS) entry which is preliminary data.</text>
</comment>
<gene>
    <name evidence="2" type="ORF">GN157_09335</name>
</gene>
<proteinExistence type="predicted"/>
<evidence type="ECO:0000313" key="2">
    <source>
        <dbReference type="EMBL" id="MUV03908.1"/>
    </source>
</evidence>
<organism evidence="2 3">
    <name type="scientific">Flavobacterium rakeshii</name>
    <dbReference type="NCBI Taxonomy" id="1038845"/>
    <lineage>
        <taxon>Bacteria</taxon>
        <taxon>Pseudomonadati</taxon>
        <taxon>Bacteroidota</taxon>
        <taxon>Flavobacteriia</taxon>
        <taxon>Flavobacteriales</taxon>
        <taxon>Flavobacteriaceae</taxon>
        <taxon>Flavobacterium</taxon>
    </lineage>
</organism>
<keyword evidence="1" id="KW-0732">Signal</keyword>
<dbReference type="Proteomes" id="UP000433945">
    <property type="component" value="Unassembled WGS sequence"/>
</dbReference>
<protein>
    <recommendedName>
        <fullName evidence="4">Lipoprotein</fullName>
    </recommendedName>
</protein>
<evidence type="ECO:0008006" key="4">
    <source>
        <dbReference type="Google" id="ProtNLM"/>
    </source>
</evidence>
<dbReference type="EMBL" id="WOWP01000031">
    <property type="protein sequence ID" value="MUV03908.1"/>
    <property type="molecule type" value="Genomic_DNA"/>
</dbReference>
<accession>A0A6N8HEP5</accession>
<reference evidence="2 3" key="1">
    <citation type="submission" date="2019-12" db="EMBL/GenBank/DDBJ databases">
        <authorList>
            <person name="Sun J.-Q."/>
        </authorList>
    </citation>
    <scope>NUCLEOTIDE SEQUENCE [LARGE SCALE GENOMIC DNA]</scope>
    <source>
        <strain evidence="2 3">JCM 17928</strain>
    </source>
</reference>
<evidence type="ECO:0000256" key="1">
    <source>
        <dbReference type="SAM" id="SignalP"/>
    </source>
</evidence>
<sequence length="207" mass="23732">MKKLLFIGALLIISCKESNAPVNNDTYTITENQWMADSIGKYDTSIPRFNDLYGRCNFIIDSTNTVYFYAKAPTFSNDCLGVDFQPGKTPFINLFPDDLVKVDSKIMNHFIELNIVNNDMNPVTKKLNTLAIATPGGTFNSPILTSILNKITTSRNKPLWIVRPLTQEESIVLKYKKENYTGIVYDPHLIEWDTTKIYFEKYWPIQP</sequence>
<dbReference type="PROSITE" id="PS51257">
    <property type="entry name" value="PROKAR_LIPOPROTEIN"/>
    <property type="match status" value="1"/>
</dbReference>
<name>A0A6N8HEP5_9FLAO</name>
<dbReference type="RefSeq" id="WP_157483146.1">
    <property type="nucleotide sequence ID" value="NZ_WOWP01000031.1"/>
</dbReference>
<dbReference type="AlphaFoldDB" id="A0A6N8HEP5"/>
<evidence type="ECO:0000313" key="3">
    <source>
        <dbReference type="Proteomes" id="UP000433945"/>
    </source>
</evidence>